<evidence type="ECO:0000313" key="3">
    <source>
        <dbReference type="EMBL" id="KAJ8776104.1"/>
    </source>
</evidence>
<protein>
    <recommendedName>
        <fullName evidence="2">RHG40/28/18 C-terminal ubiquitin-like domain-containing protein</fullName>
    </recommendedName>
</protein>
<keyword evidence="4" id="KW-1185">Reference proteome</keyword>
<name>A0AB34GCR7_ESCRO</name>
<proteinExistence type="predicted"/>
<evidence type="ECO:0000256" key="1">
    <source>
        <dbReference type="SAM" id="MobiDB-lite"/>
    </source>
</evidence>
<feature type="region of interest" description="Disordered" evidence="1">
    <location>
        <begin position="1"/>
        <end position="36"/>
    </location>
</feature>
<evidence type="ECO:0000313" key="4">
    <source>
        <dbReference type="Proteomes" id="UP001159641"/>
    </source>
</evidence>
<accession>A0AB34GCR7</accession>
<evidence type="ECO:0000259" key="2">
    <source>
        <dbReference type="Pfam" id="PF25442"/>
    </source>
</evidence>
<gene>
    <name evidence="3" type="ORF">J1605_015830</name>
</gene>
<dbReference type="AlphaFoldDB" id="A0AB34GCR7"/>
<sequence length="191" mass="20340">MLESQEKEQTGALDLQAHSPVEDIDMSQIATNNRSTKSADILLHEVGGNISEHRLDPDAHLLDLYRTNPHGEWGSSNRTPPKPLDSKEQPGCHIPAATGWVYSATCLTLQGDDDDGDENECDGDVGDHHGDGDGDDGDAGTSAAAADSSDDDNDDGDADDSDDTESFINLIFTIIQCFSLSEDVMTAANGH</sequence>
<dbReference type="EMBL" id="JAIQCJ010002467">
    <property type="protein sequence ID" value="KAJ8776104.1"/>
    <property type="molecule type" value="Genomic_DNA"/>
</dbReference>
<feature type="domain" description="RHG40/28/18 C-terminal ubiquitin-like" evidence="2">
    <location>
        <begin position="26"/>
        <end position="73"/>
    </location>
</feature>
<reference evidence="3 4" key="1">
    <citation type="submission" date="2022-11" db="EMBL/GenBank/DDBJ databases">
        <title>Whole genome sequence of Eschrichtius robustus ER-17-0199.</title>
        <authorList>
            <person name="Bruniche-Olsen A."/>
            <person name="Black A.N."/>
            <person name="Fields C.J."/>
            <person name="Walden K."/>
            <person name="Dewoody J.A."/>
        </authorList>
    </citation>
    <scope>NUCLEOTIDE SEQUENCE [LARGE SCALE GENOMIC DNA]</scope>
    <source>
        <strain evidence="3">ER-17-0199</strain>
        <tissue evidence="3">Blubber</tissue>
    </source>
</reference>
<dbReference type="Proteomes" id="UP001159641">
    <property type="component" value="Unassembled WGS sequence"/>
</dbReference>
<feature type="compositionally biased region" description="Acidic residues" evidence="1">
    <location>
        <begin position="111"/>
        <end position="124"/>
    </location>
</feature>
<dbReference type="InterPro" id="IPR057323">
    <property type="entry name" value="RHG40/28/18_ubiquitin"/>
</dbReference>
<comment type="caution">
    <text evidence="3">The sequence shown here is derived from an EMBL/GenBank/DDBJ whole genome shotgun (WGS) entry which is preliminary data.</text>
</comment>
<organism evidence="3 4">
    <name type="scientific">Eschrichtius robustus</name>
    <name type="common">California gray whale</name>
    <name type="synonym">Eschrichtius gibbosus</name>
    <dbReference type="NCBI Taxonomy" id="9764"/>
    <lineage>
        <taxon>Eukaryota</taxon>
        <taxon>Metazoa</taxon>
        <taxon>Chordata</taxon>
        <taxon>Craniata</taxon>
        <taxon>Vertebrata</taxon>
        <taxon>Euteleostomi</taxon>
        <taxon>Mammalia</taxon>
        <taxon>Eutheria</taxon>
        <taxon>Laurasiatheria</taxon>
        <taxon>Artiodactyla</taxon>
        <taxon>Whippomorpha</taxon>
        <taxon>Cetacea</taxon>
        <taxon>Mysticeti</taxon>
        <taxon>Eschrichtiidae</taxon>
        <taxon>Eschrichtius</taxon>
    </lineage>
</organism>
<feature type="compositionally biased region" description="Acidic residues" evidence="1">
    <location>
        <begin position="148"/>
        <end position="163"/>
    </location>
</feature>
<feature type="region of interest" description="Disordered" evidence="1">
    <location>
        <begin position="111"/>
        <end position="163"/>
    </location>
</feature>
<dbReference type="Pfam" id="PF25442">
    <property type="entry name" value="Ubiquitin_RHG40_C"/>
    <property type="match status" value="1"/>
</dbReference>
<feature type="region of interest" description="Disordered" evidence="1">
    <location>
        <begin position="70"/>
        <end position="92"/>
    </location>
</feature>